<dbReference type="PANTHER" id="PTHR40277">
    <property type="entry name" value="BLL5419 PROTEIN"/>
    <property type="match status" value="1"/>
</dbReference>
<dbReference type="OrthoDB" id="5470260at2"/>
<keyword evidence="5 6" id="KW-0472">Membrane</keyword>
<name>A0A0P6XNT7_9CHLR</name>
<evidence type="ECO:0000256" key="1">
    <source>
        <dbReference type="ARBA" id="ARBA00004651"/>
    </source>
</evidence>
<evidence type="ECO:0000256" key="5">
    <source>
        <dbReference type="ARBA" id="ARBA00023136"/>
    </source>
</evidence>
<evidence type="ECO:0000313" key="7">
    <source>
        <dbReference type="EMBL" id="KPL73757.1"/>
    </source>
</evidence>
<protein>
    <submittedName>
        <fullName evidence="7">Uncharacterized protein</fullName>
    </submittedName>
</protein>
<evidence type="ECO:0000256" key="3">
    <source>
        <dbReference type="ARBA" id="ARBA00022692"/>
    </source>
</evidence>
<proteinExistence type="predicted"/>
<dbReference type="RefSeq" id="WP_075063729.1">
    <property type="nucleotide sequence ID" value="NZ_LGCL01000034.1"/>
</dbReference>
<dbReference type="Proteomes" id="UP000050417">
    <property type="component" value="Unassembled WGS sequence"/>
</dbReference>
<sequence>MEENRHRTGNQWLRITGTLLSLALLAYLLWQQDWQELWRQVRGVSLWVWLGCFGLYFSGQVFNALRWYILLRSKQVEITFLECLKLILSGAFASNFLPSTVGGDVLRVVGSQPFTGSYTLSLASVLLDRGLNVFAMLATLPFSFFTFTAPNVHLDLKQQLSSALALGLPALRQKLGKALKKFKDALLLWFNQPRVLAAALIISWLSVLVIFVGNIILAHHLGMPVKFYQVVGVNAITYLLTLLPITLNGYGVREVLITTLYVALGGSLEQAASLAVITRFFMLLETLPGSLWIGSYLSLIRLSKEDKASEPRLDGENGN</sequence>
<reference evidence="7 8" key="1">
    <citation type="submission" date="2015-07" db="EMBL/GenBank/DDBJ databases">
        <title>Genome sequence of Ornatilinea apprima DSM 23815.</title>
        <authorList>
            <person name="Hemp J."/>
            <person name="Ward L.M."/>
            <person name="Pace L.A."/>
            <person name="Fischer W.W."/>
        </authorList>
    </citation>
    <scope>NUCLEOTIDE SEQUENCE [LARGE SCALE GENOMIC DNA]</scope>
    <source>
        <strain evidence="7 8">P3M-1</strain>
    </source>
</reference>
<keyword evidence="2" id="KW-1003">Cell membrane</keyword>
<dbReference type="InterPro" id="IPR022791">
    <property type="entry name" value="L-PG_synthase/AglD"/>
</dbReference>
<feature type="transmembrane region" description="Helical" evidence="6">
    <location>
        <begin position="195"/>
        <end position="218"/>
    </location>
</feature>
<evidence type="ECO:0000256" key="4">
    <source>
        <dbReference type="ARBA" id="ARBA00022989"/>
    </source>
</evidence>
<dbReference type="AlphaFoldDB" id="A0A0P6XNT7"/>
<feature type="transmembrane region" description="Helical" evidence="6">
    <location>
        <begin position="271"/>
        <end position="294"/>
    </location>
</feature>
<dbReference type="STRING" id="1134406.ADN00_14425"/>
<keyword evidence="3 6" id="KW-0812">Transmembrane</keyword>
<evidence type="ECO:0000256" key="6">
    <source>
        <dbReference type="SAM" id="Phobius"/>
    </source>
</evidence>
<dbReference type="Pfam" id="PF03706">
    <property type="entry name" value="LPG_synthase_TM"/>
    <property type="match status" value="1"/>
</dbReference>
<dbReference type="PANTHER" id="PTHR40277:SF1">
    <property type="entry name" value="BLL5419 PROTEIN"/>
    <property type="match status" value="1"/>
</dbReference>
<keyword evidence="4 6" id="KW-1133">Transmembrane helix</keyword>
<feature type="transmembrane region" description="Helical" evidence="6">
    <location>
        <begin position="12"/>
        <end position="30"/>
    </location>
</feature>
<dbReference type="NCBIfam" id="TIGR00374">
    <property type="entry name" value="flippase-like domain"/>
    <property type="match status" value="1"/>
</dbReference>
<keyword evidence="8" id="KW-1185">Reference proteome</keyword>
<comment type="caution">
    <text evidence="7">The sequence shown here is derived from an EMBL/GenBank/DDBJ whole genome shotgun (WGS) entry which is preliminary data.</text>
</comment>
<evidence type="ECO:0000313" key="8">
    <source>
        <dbReference type="Proteomes" id="UP000050417"/>
    </source>
</evidence>
<feature type="transmembrane region" description="Helical" evidence="6">
    <location>
        <begin position="131"/>
        <end position="149"/>
    </location>
</feature>
<dbReference type="EMBL" id="LGCL01000034">
    <property type="protein sequence ID" value="KPL73757.1"/>
    <property type="molecule type" value="Genomic_DNA"/>
</dbReference>
<comment type="subcellular location">
    <subcellularLocation>
        <location evidence="1">Cell membrane</location>
        <topology evidence="1">Multi-pass membrane protein</topology>
    </subcellularLocation>
</comment>
<evidence type="ECO:0000256" key="2">
    <source>
        <dbReference type="ARBA" id="ARBA00022475"/>
    </source>
</evidence>
<feature type="transmembrane region" description="Helical" evidence="6">
    <location>
        <begin position="46"/>
        <end position="65"/>
    </location>
</feature>
<dbReference type="GO" id="GO:0005886">
    <property type="term" value="C:plasma membrane"/>
    <property type="evidence" value="ECO:0007669"/>
    <property type="project" value="UniProtKB-SubCell"/>
</dbReference>
<accession>A0A0P6XNT7</accession>
<feature type="transmembrane region" description="Helical" evidence="6">
    <location>
        <begin position="230"/>
        <end position="251"/>
    </location>
</feature>
<organism evidence="7 8">
    <name type="scientific">Ornatilinea apprima</name>
    <dbReference type="NCBI Taxonomy" id="1134406"/>
    <lineage>
        <taxon>Bacteria</taxon>
        <taxon>Bacillati</taxon>
        <taxon>Chloroflexota</taxon>
        <taxon>Anaerolineae</taxon>
        <taxon>Anaerolineales</taxon>
        <taxon>Anaerolineaceae</taxon>
        <taxon>Ornatilinea</taxon>
    </lineage>
</organism>
<gene>
    <name evidence="7" type="ORF">ADN00_14425</name>
</gene>